<evidence type="ECO:0000313" key="2">
    <source>
        <dbReference type="Proteomes" id="UP000887116"/>
    </source>
</evidence>
<dbReference type="AlphaFoldDB" id="A0A8X6KB27"/>
<name>A0A8X6KB27_TRICU</name>
<dbReference type="EMBL" id="BMAO01000654">
    <property type="protein sequence ID" value="GFQ68346.1"/>
    <property type="molecule type" value="Genomic_DNA"/>
</dbReference>
<gene>
    <name evidence="1" type="ORF">TNCT_715361</name>
</gene>
<proteinExistence type="predicted"/>
<evidence type="ECO:0000313" key="1">
    <source>
        <dbReference type="EMBL" id="GFQ68346.1"/>
    </source>
</evidence>
<dbReference type="Proteomes" id="UP000887116">
    <property type="component" value="Unassembled WGS sequence"/>
</dbReference>
<comment type="caution">
    <text evidence="1">The sequence shown here is derived from an EMBL/GenBank/DDBJ whole genome shotgun (WGS) entry which is preliminary data.</text>
</comment>
<accession>A0A8X6KB27</accession>
<protein>
    <submittedName>
        <fullName evidence="1">Uncharacterized protein</fullName>
    </submittedName>
</protein>
<keyword evidence="2" id="KW-1185">Reference proteome</keyword>
<organism evidence="1 2">
    <name type="scientific">Trichonephila clavata</name>
    <name type="common">Joro spider</name>
    <name type="synonym">Nephila clavata</name>
    <dbReference type="NCBI Taxonomy" id="2740835"/>
    <lineage>
        <taxon>Eukaryota</taxon>
        <taxon>Metazoa</taxon>
        <taxon>Ecdysozoa</taxon>
        <taxon>Arthropoda</taxon>
        <taxon>Chelicerata</taxon>
        <taxon>Arachnida</taxon>
        <taxon>Araneae</taxon>
        <taxon>Araneomorphae</taxon>
        <taxon>Entelegynae</taxon>
        <taxon>Araneoidea</taxon>
        <taxon>Nephilidae</taxon>
        <taxon>Trichonephila</taxon>
    </lineage>
</organism>
<sequence length="125" mass="14049">MSSFVVFLRLFNYFFSSKNTKRINGEYEHSKRKKKGRKNPIRKCCACDSGRVSFSSLTSDFASRVEWPRAFSSKKRGQRLCCGSAGLFSSLLVASHWPEEFLLSTRPCISIALTIGFLPAGKPAK</sequence>
<reference evidence="1" key="1">
    <citation type="submission" date="2020-07" db="EMBL/GenBank/DDBJ databases">
        <title>Multicomponent nature underlies the extraordinary mechanical properties of spider dragline silk.</title>
        <authorList>
            <person name="Kono N."/>
            <person name="Nakamura H."/>
            <person name="Mori M."/>
            <person name="Yoshida Y."/>
            <person name="Ohtoshi R."/>
            <person name="Malay A.D."/>
            <person name="Moran D.A.P."/>
            <person name="Tomita M."/>
            <person name="Numata K."/>
            <person name="Arakawa K."/>
        </authorList>
    </citation>
    <scope>NUCLEOTIDE SEQUENCE</scope>
</reference>